<dbReference type="Pfam" id="PF04237">
    <property type="entry name" value="YjbR"/>
    <property type="match status" value="1"/>
</dbReference>
<dbReference type="PANTHER" id="PTHR35145:SF1">
    <property type="entry name" value="CYTOPLASMIC PROTEIN"/>
    <property type="match status" value="1"/>
</dbReference>
<dbReference type="Proteomes" id="UP001595841">
    <property type="component" value="Unassembled WGS sequence"/>
</dbReference>
<dbReference type="InterPro" id="IPR007351">
    <property type="entry name" value="YjbR"/>
</dbReference>
<accession>A0ABV8PIC5</accession>
<dbReference type="RefSeq" id="WP_379762260.1">
    <property type="nucleotide sequence ID" value="NZ_JBHSCL010000002.1"/>
</dbReference>
<dbReference type="PANTHER" id="PTHR35145">
    <property type="entry name" value="CYTOPLASMIC PROTEIN-RELATED"/>
    <property type="match status" value="1"/>
</dbReference>
<dbReference type="SUPFAM" id="SSF142906">
    <property type="entry name" value="YjbR-like"/>
    <property type="match status" value="1"/>
</dbReference>
<dbReference type="GO" id="GO:0003677">
    <property type="term" value="F:DNA binding"/>
    <property type="evidence" value="ECO:0007669"/>
    <property type="project" value="UniProtKB-KW"/>
</dbReference>
<keyword evidence="1" id="KW-0238">DNA-binding</keyword>
<dbReference type="Gene3D" id="3.90.1150.30">
    <property type="match status" value="1"/>
</dbReference>
<dbReference type="InterPro" id="IPR058532">
    <property type="entry name" value="YjbR/MT2646/Rv2570-like"/>
</dbReference>
<sequence length="121" mass="13883">MNVEELREYCLTKKGVTEEFPFDANTLVFKVMGKMFALVALERLPPQCNLKCDPERAVELREEYDGAIIPGYHMSKKHWNTLFLENLPAKLILELVDHSYELVVGGLTKKLQQELQNSTGK</sequence>
<dbReference type="EMBL" id="JBHSCL010000002">
    <property type="protein sequence ID" value="MFC4218890.1"/>
    <property type="molecule type" value="Genomic_DNA"/>
</dbReference>
<evidence type="ECO:0000313" key="1">
    <source>
        <dbReference type="EMBL" id="MFC4218890.1"/>
    </source>
</evidence>
<comment type="caution">
    <text evidence="1">The sequence shown here is derived from an EMBL/GenBank/DDBJ whole genome shotgun (WGS) entry which is preliminary data.</text>
</comment>
<dbReference type="InterPro" id="IPR038056">
    <property type="entry name" value="YjbR-like_sf"/>
</dbReference>
<organism evidence="1 2">
    <name type="scientific">Flagellimonas marina</name>
    <dbReference type="NCBI Taxonomy" id="1775168"/>
    <lineage>
        <taxon>Bacteria</taxon>
        <taxon>Pseudomonadati</taxon>
        <taxon>Bacteroidota</taxon>
        <taxon>Flavobacteriia</taxon>
        <taxon>Flavobacteriales</taxon>
        <taxon>Flavobacteriaceae</taxon>
        <taxon>Flagellimonas</taxon>
    </lineage>
</organism>
<keyword evidence="2" id="KW-1185">Reference proteome</keyword>
<gene>
    <name evidence="1" type="ORF">ACFOWS_02025</name>
</gene>
<reference evidence="2" key="1">
    <citation type="journal article" date="2019" name="Int. J. Syst. Evol. Microbiol.">
        <title>The Global Catalogue of Microorganisms (GCM) 10K type strain sequencing project: providing services to taxonomists for standard genome sequencing and annotation.</title>
        <authorList>
            <consortium name="The Broad Institute Genomics Platform"/>
            <consortium name="The Broad Institute Genome Sequencing Center for Infectious Disease"/>
            <person name="Wu L."/>
            <person name="Ma J."/>
        </authorList>
    </citation>
    <scope>NUCLEOTIDE SEQUENCE [LARGE SCALE GENOMIC DNA]</scope>
    <source>
        <strain evidence="2">CGMCC 1.15774</strain>
    </source>
</reference>
<proteinExistence type="predicted"/>
<protein>
    <submittedName>
        <fullName evidence="1">MmcQ/YjbR family DNA-binding protein</fullName>
    </submittedName>
</protein>
<name>A0ABV8PIC5_9FLAO</name>
<evidence type="ECO:0000313" key="2">
    <source>
        <dbReference type="Proteomes" id="UP001595841"/>
    </source>
</evidence>